<organism evidence="1 2">
    <name type="scientific">Fraserbacteria sp. (strain RBG_16_55_9)</name>
    <dbReference type="NCBI Taxonomy" id="1817864"/>
    <lineage>
        <taxon>Bacteria</taxon>
        <taxon>Candidatus Fraseribacteriota</taxon>
    </lineage>
</organism>
<proteinExistence type="predicted"/>
<dbReference type="EMBL" id="MFGX01000008">
    <property type="protein sequence ID" value="OGF57621.1"/>
    <property type="molecule type" value="Genomic_DNA"/>
</dbReference>
<evidence type="ECO:0008006" key="3">
    <source>
        <dbReference type="Google" id="ProtNLM"/>
    </source>
</evidence>
<evidence type="ECO:0000313" key="1">
    <source>
        <dbReference type="EMBL" id="OGF57621.1"/>
    </source>
</evidence>
<sequence length="92" mass="10566">MTLRSTRNISEEEIVRWFQATRLVALEVPGVYDLALCNSDAPTLSGFYCVLDVENEQALAQFWEDPDVQQVLNQGKQRGLELILKARWQRLA</sequence>
<comment type="caution">
    <text evidence="1">The sequence shown here is derived from an EMBL/GenBank/DDBJ whole genome shotgun (WGS) entry which is preliminary data.</text>
</comment>
<name>A0A1F5V3Y6_FRAXR</name>
<reference evidence="1 2" key="1">
    <citation type="journal article" date="2016" name="Nat. Commun.">
        <title>Thousands of microbial genomes shed light on interconnected biogeochemical processes in an aquifer system.</title>
        <authorList>
            <person name="Anantharaman K."/>
            <person name="Brown C.T."/>
            <person name="Hug L.A."/>
            <person name="Sharon I."/>
            <person name="Castelle C.J."/>
            <person name="Probst A.J."/>
            <person name="Thomas B.C."/>
            <person name="Singh A."/>
            <person name="Wilkins M.J."/>
            <person name="Karaoz U."/>
            <person name="Brodie E.L."/>
            <person name="Williams K.H."/>
            <person name="Hubbard S.S."/>
            <person name="Banfield J.F."/>
        </authorList>
    </citation>
    <scope>NUCLEOTIDE SEQUENCE [LARGE SCALE GENOMIC DNA]</scope>
    <source>
        <strain evidence="2">RBG_16_55_9</strain>
    </source>
</reference>
<accession>A0A1F5V3Y6</accession>
<evidence type="ECO:0000313" key="2">
    <source>
        <dbReference type="Proteomes" id="UP000179157"/>
    </source>
</evidence>
<dbReference type="AlphaFoldDB" id="A0A1F5V3Y6"/>
<gene>
    <name evidence="1" type="ORF">A2Z21_10825</name>
</gene>
<protein>
    <recommendedName>
        <fullName evidence="3">ABM domain-containing protein</fullName>
    </recommendedName>
</protein>
<dbReference type="Proteomes" id="UP000179157">
    <property type="component" value="Unassembled WGS sequence"/>
</dbReference>